<dbReference type="EMBL" id="JAVBVO010000003">
    <property type="protein sequence ID" value="MDZ5758372.1"/>
    <property type="molecule type" value="Genomic_DNA"/>
</dbReference>
<feature type="domain" description="DUF2087" evidence="1">
    <location>
        <begin position="148"/>
        <end position="216"/>
    </location>
</feature>
<dbReference type="RefSeq" id="WP_322808752.1">
    <property type="nucleotide sequence ID" value="NZ_JAVBVO010000003.1"/>
</dbReference>
<reference evidence="2" key="1">
    <citation type="submission" date="2023-08" db="EMBL/GenBank/DDBJ databases">
        <title>Genomic characterization of piscicolin 126 produced by Carnobacterium maltaromaticum CM22 strain isolated from salmon (Salmo salar).</title>
        <authorList>
            <person name="Gonzalez-Gragera E."/>
            <person name="Garcia-Lopez J.D."/>
            <person name="Teso-Perez C."/>
            <person name="Gimenez-Hernandez I."/>
            <person name="Peralta-Sanchez J.M."/>
            <person name="Valdivia E."/>
            <person name="Montalban-Lopez M."/>
            <person name="Martin-Platero A.M."/>
            <person name="Banos A."/>
            <person name="Martinez-Bueno M."/>
        </authorList>
    </citation>
    <scope>NUCLEOTIDE SEQUENCE</scope>
    <source>
        <strain evidence="2">CM22</strain>
    </source>
</reference>
<name>A0AAW9K4S4_CARML</name>
<dbReference type="Gene3D" id="3.40.1440.10">
    <property type="entry name" value="GIY-YIG endonuclease"/>
    <property type="match status" value="1"/>
</dbReference>
<protein>
    <submittedName>
        <fullName evidence="2">DUF2087 domain-containing protein</fullName>
    </submittedName>
</protein>
<comment type="caution">
    <text evidence="2">The sequence shown here is derived from an EMBL/GenBank/DDBJ whole genome shotgun (WGS) entry which is preliminary data.</text>
</comment>
<dbReference type="Proteomes" id="UP001290462">
    <property type="component" value="Unassembled WGS sequence"/>
</dbReference>
<dbReference type="AlphaFoldDB" id="A0AAW9K4S4"/>
<sequence length="341" mass="40733">MKDLGYNEENRIYQCEFCRFTTEKGQVYPIEDENKFFEAWRFMEHHIKTEHHSVLMALLAKGKEEHGLSQQQVELISLFYQGKKDSDIQKELGIASLSTLRNHRFNLRKKERQAQNFLRIMAFLKDDEQQKNPTKFTKEQDYFTHNGQLIRYPKGKKVEFVILEKISLHFQVGKKYSEKEINQVLSKIYPEDHALLRRRLIDMNFLQRDLAGTWYEKIEGEKHQMDYKKELKMQAKEVKIEGGIYQIKNTKNGKRLIASTPNLKSLNGLKFSLKNKSYINKQLQEEWTAFGEEVFEFKVLEVVTEKELEKKPMKKILEQKLETWLEKEQPYDETGYITKKE</sequence>
<organism evidence="2 3">
    <name type="scientific">Carnobacterium maltaromaticum</name>
    <name type="common">Carnobacterium piscicola</name>
    <dbReference type="NCBI Taxonomy" id="2751"/>
    <lineage>
        <taxon>Bacteria</taxon>
        <taxon>Bacillati</taxon>
        <taxon>Bacillota</taxon>
        <taxon>Bacilli</taxon>
        <taxon>Lactobacillales</taxon>
        <taxon>Carnobacteriaceae</taxon>
        <taxon>Carnobacterium</taxon>
    </lineage>
</organism>
<accession>A0AAW9K4S4</accession>
<evidence type="ECO:0000313" key="3">
    <source>
        <dbReference type="Proteomes" id="UP001290462"/>
    </source>
</evidence>
<evidence type="ECO:0000259" key="1">
    <source>
        <dbReference type="Pfam" id="PF09860"/>
    </source>
</evidence>
<gene>
    <name evidence="2" type="ORF">RAK27_06820</name>
</gene>
<dbReference type="InterPro" id="IPR018656">
    <property type="entry name" value="DUF2087"/>
</dbReference>
<dbReference type="Pfam" id="PF09860">
    <property type="entry name" value="DUF2087"/>
    <property type="match status" value="1"/>
</dbReference>
<evidence type="ECO:0000313" key="2">
    <source>
        <dbReference type="EMBL" id="MDZ5758372.1"/>
    </source>
</evidence>
<proteinExistence type="predicted"/>
<dbReference type="InterPro" id="IPR035901">
    <property type="entry name" value="GIY-YIG_endonuc_sf"/>
</dbReference>
<dbReference type="CDD" id="cd10451">
    <property type="entry name" value="GIY-YIG_LuxR_like"/>
    <property type="match status" value="1"/>
</dbReference>